<gene>
    <name evidence="3" type="primary">LOC123042961</name>
</gene>
<dbReference type="Gramene" id="TraesLDM2B03G01080190.1">
    <property type="protein sequence ID" value="TraesLDM2B03G01080190.1.CDS1"/>
    <property type="gene ID" value="TraesLDM2B03G01080190"/>
</dbReference>
<dbReference type="RefSeq" id="XP_044321233.1">
    <property type="nucleotide sequence ID" value="XM_044465298.1"/>
</dbReference>
<sequence length="714" mass="78984">MEIAAAIVGAVATAAATIAANKLMTLVGNRSCEAAVKEKAESIKYEVKCINALIIDAASKRLSVLQTECFEQLSCLACEIEDILDLFDAGKTKGFSDEIDKLEIKSLKTRDRIHTYLGIGEMIAPGTPDGAVEKRNRMLRYVEPGQGIVGGGAERPDELQGEIQDILDTPSLRGWLAKGPNFLPGTSQGAAVVPQELLDLLEDSNHRVWVVENFDCLLYLCLFRPNHDVNTKPLMRRWAAEGLVQGDKDAAKNLRFLIDKSIIRSIHTSNNGEVETCQSTTQMHACISQKSKSQNFVMVFDGAASITDLAVARRLSLHPKARVELEETHELPRLRTLAVFLDDDVSVDNYEAVFDFSRYKVLRVLDLKECAPLSEKHVKDIMSNHGQPLMKYLSINLGSIDEISSSIKNLNQLETLDLSGTETVAFSQEVLLLPKLKHLLGKFQFHLRESMTTHSGLREFLANKSKLETLEGFVTGSRYGFQDLMSFMKSLRKVKIWCKSDASQAKLDVLSSAITKFIHRGINESQCSRSLSIDFEACTRGFVNEIDPVNASTLGRVELCGKLSEFPPFVAGLSQVVELCLCSTGLSWVAIREGLKNVRGLKFLKLVEDNLGHFDVDIPEKEADHLRSIQRITIVSSLRLDMTIPDKALPLLVSLRILCQALDVSPATSGVNISHMKELEEIALHLGVDTAIRTEWEEAASVHPHKHVGVTEGP</sequence>
<feature type="domain" description="Disease resistance R13L4/SHOC-2-like LRR" evidence="2">
    <location>
        <begin position="351"/>
        <end position="702"/>
    </location>
</feature>
<dbReference type="Gramene" id="TraesNOR2B03G01095220.1">
    <property type="protein sequence ID" value="TraesNOR2B03G01095220.1.CDS1"/>
    <property type="gene ID" value="TraesNOR2B03G01095220"/>
</dbReference>
<keyword evidence="4" id="KW-1185">Reference proteome</keyword>
<dbReference type="Gramene" id="TraesWEE_scaffold_145342_01G000100.1">
    <property type="protein sequence ID" value="TraesWEE_scaffold_145342_01G000100.1"/>
    <property type="gene ID" value="TraesWEE_scaffold_145342_01G000100"/>
</dbReference>
<dbReference type="InterPro" id="IPR032675">
    <property type="entry name" value="LRR_dom_sf"/>
</dbReference>
<dbReference type="InterPro" id="IPR055414">
    <property type="entry name" value="LRR_R13L4/SHOC2-like"/>
</dbReference>
<dbReference type="Gene3D" id="3.80.10.10">
    <property type="entry name" value="Ribonuclease Inhibitor"/>
    <property type="match status" value="1"/>
</dbReference>
<dbReference type="GeneID" id="123042961"/>
<evidence type="ECO:0000259" key="2">
    <source>
        <dbReference type="Pfam" id="PF23598"/>
    </source>
</evidence>
<dbReference type="Gramene" id="TraesCS2B03G1552900.1">
    <property type="protein sequence ID" value="TraesCS2B03G1552900.1.CDS1"/>
    <property type="gene ID" value="TraesCS2B03G1552900"/>
</dbReference>
<dbReference type="SUPFAM" id="SSF52058">
    <property type="entry name" value="L domain-like"/>
    <property type="match status" value="1"/>
</dbReference>
<dbReference type="PANTHER" id="PTHR23155">
    <property type="entry name" value="DISEASE RESISTANCE PROTEIN RP"/>
    <property type="match status" value="1"/>
</dbReference>
<proteinExistence type="predicted"/>
<reference evidence="3" key="1">
    <citation type="submission" date="2018-08" db="EMBL/GenBank/DDBJ databases">
        <authorList>
            <person name="Rossello M."/>
        </authorList>
    </citation>
    <scope>NUCLEOTIDE SEQUENCE [LARGE SCALE GENOMIC DNA]</scope>
    <source>
        <strain evidence="3">cv. Chinese Spring</strain>
    </source>
</reference>
<evidence type="ECO:0000313" key="3">
    <source>
        <dbReference type="EnsemblPlants" id="TraesCS2B02G625900.1.cds1"/>
    </source>
</evidence>
<dbReference type="InterPro" id="IPR044974">
    <property type="entry name" value="Disease_R_plants"/>
</dbReference>
<dbReference type="GO" id="GO:0006952">
    <property type="term" value="P:defense response"/>
    <property type="evidence" value="ECO:0007669"/>
    <property type="project" value="InterPro"/>
</dbReference>
<dbReference type="Gramene" id="TraesSTA2B03G01070460.1">
    <property type="protein sequence ID" value="TraesSTA2B03G01070460.1.CDS1"/>
    <property type="gene ID" value="TraesSTA2B03G01070460"/>
</dbReference>
<accession>A0A3B6CHN5</accession>
<keyword evidence="1" id="KW-0677">Repeat</keyword>
<organism evidence="3">
    <name type="scientific">Triticum aestivum</name>
    <name type="common">Wheat</name>
    <dbReference type="NCBI Taxonomy" id="4565"/>
    <lineage>
        <taxon>Eukaryota</taxon>
        <taxon>Viridiplantae</taxon>
        <taxon>Streptophyta</taxon>
        <taxon>Embryophyta</taxon>
        <taxon>Tracheophyta</taxon>
        <taxon>Spermatophyta</taxon>
        <taxon>Magnoliopsida</taxon>
        <taxon>Liliopsida</taxon>
        <taxon>Poales</taxon>
        <taxon>Poaceae</taxon>
        <taxon>BOP clade</taxon>
        <taxon>Pooideae</taxon>
        <taxon>Triticodae</taxon>
        <taxon>Triticeae</taxon>
        <taxon>Triticinae</taxon>
        <taxon>Triticum</taxon>
    </lineage>
</organism>
<protein>
    <recommendedName>
        <fullName evidence="2">Disease resistance R13L4/SHOC-2-like LRR domain-containing protein</fullName>
    </recommendedName>
</protein>
<reference evidence="3" key="2">
    <citation type="submission" date="2018-10" db="UniProtKB">
        <authorList>
            <consortium name="EnsemblPlants"/>
        </authorList>
    </citation>
    <scope>IDENTIFICATION</scope>
</reference>
<dbReference type="STRING" id="4565.A0A3B6CHN5"/>
<dbReference type="Gramene" id="TraesCS2B02G625900.1">
    <property type="protein sequence ID" value="TraesCS2B02G625900.1.cds1"/>
    <property type="gene ID" value="TraesCS2B02G625900"/>
</dbReference>
<dbReference type="EnsemblPlants" id="TraesCS2B02G625900.1">
    <property type="protein sequence ID" value="TraesCS2B02G625900.1.cds1"/>
    <property type="gene ID" value="TraesCS2B02G625900"/>
</dbReference>
<evidence type="ECO:0000313" key="4">
    <source>
        <dbReference type="Proteomes" id="UP000019116"/>
    </source>
</evidence>
<dbReference type="Proteomes" id="UP000019116">
    <property type="component" value="Chromosome 2B"/>
</dbReference>
<dbReference type="OrthoDB" id="629866at2759"/>
<name>A0A3B6CHN5_WHEAT</name>
<dbReference type="AlphaFoldDB" id="A0A3B6CHN5"/>
<dbReference type="PANTHER" id="PTHR23155:SF1227">
    <property type="entry name" value="OS11G0462500 PROTEIN"/>
    <property type="match status" value="1"/>
</dbReference>
<evidence type="ECO:0000256" key="1">
    <source>
        <dbReference type="ARBA" id="ARBA00022737"/>
    </source>
</evidence>
<dbReference type="Pfam" id="PF23598">
    <property type="entry name" value="LRR_14"/>
    <property type="match status" value="1"/>
</dbReference>